<reference evidence="2 3" key="1">
    <citation type="submission" date="2024-01" db="EMBL/GenBank/DDBJ databases">
        <title>The diversity of rhizobia nodulating Mimosa spp. in eleven states of Brazil covering several biomes is determined by host plant, location, and edaphic factors.</title>
        <authorList>
            <person name="Rouws L."/>
            <person name="Barauna A."/>
            <person name="Beukes C."/>
            <person name="De Faria S.M."/>
            <person name="Gross E."/>
            <person name="Dos Reis Junior F.B."/>
            <person name="Simon M."/>
            <person name="Maluk M."/>
            <person name="Odee D.W."/>
            <person name="Kenicer G."/>
            <person name="Young J.P.W."/>
            <person name="Reis V.M."/>
            <person name="Zilli J."/>
            <person name="James E.K."/>
        </authorList>
    </citation>
    <scope>NUCLEOTIDE SEQUENCE [LARGE SCALE GENOMIC DNA]</scope>
    <source>
        <strain evidence="2 3">JPY77</strain>
    </source>
</reference>
<feature type="transmembrane region" description="Helical" evidence="1">
    <location>
        <begin position="69"/>
        <end position="93"/>
    </location>
</feature>
<gene>
    <name evidence="2" type="ORF">V4C55_21710</name>
</gene>
<sequence length="95" mass="10682">MNPVKFNRISNAYALRLPLMDLSFALQFFAAMLTLICITLTVVVMRIDPAPTPTIVRIRGLRRRRWPCVLTRAGLACLLASFVLLIAGCYLLLTM</sequence>
<evidence type="ECO:0000313" key="2">
    <source>
        <dbReference type="EMBL" id="MEM5288353.1"/>
    </source>
</evidence>
<name>A0ABU9QGC9_9BURK</name>
<keyword evidence="3" id="KW-1185">Reference proteome</keyword>
<evidence type="ECO:0000313" key="3">
    <source>
        <dbReference type="Proteomes" id="UP001494588"/>
    </source>
</evidence>
<organism evidence="2 3">
    <name type="scientific">Paraburkholderia sabiae</name>
    <dbReference type="NCBI Taxonomy" id="273251"/>
    <lineage>
        <taxon>Bacteria</taxon>
        <taxon>Pseudomonadati</taxon>
        <taxon>Pseudomonadota</taxon>
        <taxon>Betaproteobacteria</taxon>
        <taxon>Burkholderiales</taxon>
        <taxon>Burkholderiaceae</taxon>
        <taxon>Paraburkholderia</taxon>
    </lineage>
</organism>
<dbReference type="Proteomes" id="UP001494588">
    <property type="component" value="Unassembled WGS sequence"/>
</dbReference>
<keyword evidence="1" id="KW-0472">Membrane</keyword>
<protein>
    <submittedName>
        <fullName evidence="2">Uncharacterized protein</fullName>
    </submittedName>
</protein>
<evidence type="ECO:0000256" key="1">
    <source>
        <dbReference type="SAM" id="Phobius"/>
    </source>
</evidence>
<comment type="caution">
    <text evidence="2">The sequence shown here is derived from an EMBL/GenBank/DDBJ whole genome shotgun (WGS) entry which is preliminary data.</text>
</comment>
<keyword evidence="1" id="KW-0812">Transmembrane</keyword>
<dbReference type="RefSeq" id="WP_233472061.1">
    <property type="nucleotide sequence ID" value="NZ_CAJHCS010000029.1"/>
</dbReference>
<accession>A0ABU9QGC9</accession>
<feature type="transmembrane region" description="Helical" evidence="1">
    <location>
        <begin position="24"/>
        <end position="48"/>
    </location>
</feature>
<keyword evidence="1" id="KW-1133">Transmembrane helix</keyword>
<dbReference type="EMBL" id="JAZHGC010000018">
    <property type="protein sequence ID" value="MEM5288353.1"/>
    <property type="molecule type" value="Genomic_DNA"/>
</dbReference>
<proteinExistence type="predicted"/>